<proteinExistence type="predicted"/>
<dbReference type="HOGENOM" id="CLU_2861295_0_0_0"/>
<evidence type="ECO:0000313" key="1">
    <source>
        <dbReference type="EMBL" id="EEO40262.1"/>
    </source>
</evidence>
<dbReference type="Proteomes" id="UP000004925">
    <property type="component" value="Unassembled WGS sequence"/>
</dbReference>
<dbReference type="GO" id="GO:0006355">
    <property type="term" value="P:regulation of DNA-templated transcription"/>
    <property type="evidence" value="ECO:0007669"/>
    <property type="project" value="InterPro"/>
</dbReference>
<dbReference type="EMBL" id="ACDE02000019">
    <property type="protein sequence ID" value="EEO40262.1"/>
    <property type="molecule type" value="Genomic_DNA"/>
</dbReference>
<accession>A0A0M1VUE4</accession>
<dbReference type="InterPro" id="IPR013321">
    <property type="entry name" value="Arc_rbn_hlx_hlx"/>
</dbReference>
<evidence type="ECO:0008006" key="3">
    <source>
        <dbReference type="Google" id="ProtNLM"/>
    </source>
</evidence>
<dbReference type="AlphaFoldDB" id="A0A0M1VUE4"/>
<evidence type="ECO:0000313" key="2">
    <source>
        <dbReference type="Proteomes" id="UP000004925"/>
    </source>
</evidence>
<organism evidence="1 2">
    <name type="scientific">Fusobacterium vincentii 4_1_13</name>
    <dbReference type="NCBI Taxonomy" id="469606"/>
    <lineage>
        <taxon>Bacteria</taxon>
        <taxon>Fusobacteriati</taxon>
        <taxon>Fusobacteriota</taxon>
        <taxon>Fusobacteriia</taxon>
        <taxon>Fusobacteriales</taxon>
        <taxon>Fusobacteriaceae</taxon>
        <taxon>Fusobacterium</taxon>
    </lineage>
</organism>
<dbReference type="Gene3D" id="1.10.1220.10">
    <property type="entry name" value="Met repressor-like"/>
    <property type="match status" value="1"/>
</dbReference>
<reference evidence="1 2" key="1">
    <citation type="submission" date="2011-10" db="EMBL/GenBank/DDBJ databases">
        <title>The Genome Sequence of Fusobacterium sp. 4_1_13.</title>
        <authorList>
            <consortium name="The Broad Institute Genome Sequencing Platform"/>
            <person name="Earl A."/>
            <person name="Ward D."/>
            <person name="Feldgarden M."/>
            <person name="Gevers D."/>
            <person name="Strauss J."/>
            <person name="Ambrose C."/>
            <person name="Allen-Vercoe E."/>
            <person name="Young S.K."/>
            <person name="Zeng Q."/>
            <person name="Gargeya S."/>
            <person name="Fitzgerald M."/>
            <person name="Haas B."/>
            <person name="Abouelleil A."/>
            <person name="Alvarado L."/>
            <person name="Arachchi H.M."/>
            <person name="Berlin A."/>
            <person name="Brown A."/>
            <person name="Chapman S.B."/>
            <person name="Chen Z."/>
            <person name="Dunbar C."/>
            <person name="Freedman E."/>
            <person name="Gearin G."/>
            <person name="Goldberg J."/>
            <person name="Griggs A."/>
            <person name="Gujja S."/>
            <person name="Heiman D."/>
            <person name="Howarth C."/>
            <person name="Larson L."/>
            <person name="Lui A."/>
            <person name="MacDonald P.J."/>
            <person name="Montmayeur A."/>
            <person name="Murphy C."/>
            <person name="Neiman D."/>
            <person name="Pearson M."/>
            <person name="Priest M."/>
            <person name="Roberts A."/>
            <person name="Saif S."/>
            <person name="Shea T."/>
            <person name="Shenoy N."/>
            <person name="Sisk P."/>
            <person name="Stolte C."/>
            <person name="Sykes S."/>
            <person name="Wortman J."/>
            <person name="Nusbaum C."/>
            <person name="Birren B."/>
        </authorList>
    </citation>
    <scope>NUCLEOTIDE SEQUENCE [LARGE SCALE GENOMIC DNA]</scope>
    <source>
        <strain evidence="1 2">4_1_13</strain>
    </source>
</reference>
<name>A0A0M1VUE4_FUSVC</name>
<protein>
    <recommendedName>
        <fullName evidence="3">CopG family transcriptional regulator</fullName>
    </recommendedName>
</protein>
<comment type="caution">
    <text evidence="1">The sequence shown here is derived from an EMBL/GenBank/DDBJ whole genome shotgun (WGS) entry which is preliminary data.</text>
</comment>
<gene>
    <name evidence="1" type="ORF">FSCG_00975</name>
</gene>
<dbReference type="RefSeq" id="WP_008802965.1">
    <property type="nucleotide sequence ID" value="NZ_KQ235737.1"/>
</dbReference>
<sequence>MNIDNILKNAQKSKRKVHISATIPYDLKVKLDDLSKTNKITLSKLIETILNEFLEVASSDTKDY</sequence>